<comment type="caution">
    <text evidence="2">The sequence shown here is derived from an EMBL/GenBank/DDBJ whole genome shotgun (WGS) entry which is preliminary data.</text>
</comment>
<accession>A0A9P7N8L7</accession>
<gene>
    <name evidence="2" type="ORF">E4U43_000989</name>
</gene>
<evidence type="ECO:0000256" key="1">
    <source>
        <dbReference type="SAM" id="MobiDB-lite"/>
    </source>
</evidence>
<dbReference type="Proteomes" id="UP000748025">
    <property type="component" value="Unassembled WGS sequence"/>
</dbReference>
<feature type="region of interest" description="Disordered" evidence="1">
    <location>
        <begin position="1"/>
        <end position="48"/>
    </location>
</feature>
<feature type="region of interest" description="Disordered" evidence="1">
    <location>
        <begin position="80"/>
        <end position="118"/>
    </location>
</feature>
<name>A0A9P7N8L7_9HYPO</name>
<dbReference type="EMBL" id="SRPW01001309">
    <property type="protein sequence ID" value="KAG6002971.1"/>
    <property type="molecule type" value="Genomic_DNA"/>
</dbReference>
<evidence type="ECO:0000313" key="3">
    <source>
        <dbReference type="Proteomes" id="UP000748025"/>
    </source>
</evidence>
<proteinExistence type="predicted"/>
<evidence type="ECO:0000313" key="2">
    <source>
        <dbReference type="EMBL" id="KAG6002971.1"/>
    </source>
</evidence>
<feature type="compositionally biased region" description="Polar residues" evidence="1">
    <location>
        <begin position="93"/>
        <end position="106"/>
    </location>
</feature>
<dbReference type="OrthoDB" id="5426563at2759"/>
<dbReference type="AlphaFoldDB" id="A0A9P7N8L7"/>
<keyword evidence="3" id="KW-1185">Reference proteome</keyword>
<organism evidence="2 3">
    <name type="scientific">Claviceps pusilla</name>
    <dbReference type="NCBI Taxonomy" id="123648"/>
    <lineage>
        <taxon>Eukaryota</taxon>
        <taxon>Fungi</taxon>
        <taxon>Dikarya</taxon>
        <taxon>Ascomycota</taxon>
        <taxon>Pezizomycotina</taxon>
        <taxon>Sordariomycetes</taxon>
        <taxon>Hypocreomycetidae</taxon>
        <taxon>Hypocreales</taxon>
        <taxon>Clavicipitaceae</taxon>
        <taxon>Claviceps</taxon>
    </lineage>
</organism>
<feature type="compositionally biased region" description="Polar residues" evidence="1">
    <location>
        <begin position="1"/>
        <end position="14"/>
    </location>
</feature>
<reference evidence="2" key="1">
    <citation type="journal article" date="2020" name="bioRxiv">
        <title>Whole genome comparisons of ergot fungi reveals the divergence and evolution of species within the genus Claviceps are the result of varying mechanisms driving genome evolution and host range expansion.</title>
        <authorList>
            <person name="Wyka S.A."/>
            <person name="Mondo S.J."/>
            <person name="Liu M."/>
            <person name="Dettman J."/>
            <person name="Nalam V."/>
            <person name="Broders K.D."/>
        </authorList>
    </citation>
    <scope>NUCLEOTIDE SEQUENCE</scope>
    <source>
        <strain evidence="2">CCC 602</strain>
    </source>
</reference>
<sequence>MSGANGRQTPNVPTAKSVANPPLQKPVPVTPLQEHVSETSGDTASIATKKRRLLDQLDWTGVAVQKPLLIHYPEPSKKLQESHASHNIRKVSSHGTTMANLPSQPDNIRVRLGSQDFR</sequence>
<protein>
    <submittedName>
        <fullName evidence="2">Uncharacterized protein</fullName>
    </submittedName>
</protein>